<dbReference type="PANTHER" id="PTHR11467">
    <property type="entry name" value="HISTONE H1"/>
    <property type="match status" value="1"/>
</dbReference>
<dbReference type="SMART" id="SM00526">
    <property type="entry name" value="H15"/>
    <property type="match status" value="1"/>
</dbReference>
<keyword evidence="2" id="KW-0238">DNA-binding</keyword>
<evidence type="ECO:0000313" key="7">
    <source>
        <dbReference type="Proteomes" id="UP000694522"/>
    </source>
</evidence>
<proteinExistence type="predicted"/>
<keyword evidence="3" id="KW-0539">Nucleus</keyword>
<dbReference type="GO" id="GO:0006334">
    <property type="term" value="P:nucleosome assembly"/>
    <property type="evidence" value="ECO:0007669"/>
    <property type="project" value="InterPro"/>
</dbReference>
<dbReference type="GO" id="GO:0000786">
    <property type="term" value="C:nucleosome"/>
    <property type="evidence" value="ECO:0007669"/>
    <property type="project" value="InterPro"/>
</dbReference>
<evidence type="ECO:0000313" key="6">
    <source>
        <dbReference type="Ensembl" id="ENSACOP00000020028.1"/>
    </source>
</evidence>
<accession>A0A8B9G5N7</accession>
<protein>
    <recommendedName>
        <fullName evidence="5">H15 domain-containing protein</fullName>
    </recommendedName>
</protein>
<keyword evidence="7" id="KW-1185">Reference proteome</keyword>
<evidence type="ECO:0000256" key="4">
    <source>
        <dbReference type="SAM" id="MobiDB-lite"/>
    </source>
</evidence>
<sequence length="186" mass="19370">MGASLPAAGAAGTAQLPGLLAQCRGAPHPSTMQMVIEALQAKDSRKGASAAAIKKFILAKYPTVDPTRLKYWLKVTLSKGLSRGDLVRPHNSTATGAAGSFKVSRGCRPLQWGWGCSGDQPCFHPSLTSRDSGGSHAGTRAKRPRKTPVGKSKRKVPEGPQPGVPEVKGGEGKVRKPRVKTGAGQG</sequence>
<dbReference type="Proteomes" id="UP000694522">
    <property type="component" value="Unplaced"/>
</dbReference>
<dbReference type="AlphaFoldDB" id="A0A8B9G5N7"/>
<evidence type="ECO:0000256" key="2">
    <source>
        <dbReference type="ARBA" id="ARBA00023125"/>
    </source>
</evidence>
<dbReference type="SUPFAM" id="SSF46785">
    <property type="entry name" value="Winged helix' DNA-binding domain"/>
    <property type="match status" value="1"/>
</dbReference>
<dbReference type="GO" id="GO:0005634">
    <property type="term" value="C:nucleus"/>
    <property type="evidence" value="ECO:0007669"/>
    <property type="project" value="UniProtKB-SubCell"/>
</dbReference>
<reference evidence="6" key="1">
    <citation type="submission" date="2025-08" db="UniProtKB">
        <authorList>
            <consortium name="Ensembl"/>
        </authorList>
    </citation>
    <scope>IDENTIFICATION</scope>
</reference>
<dbReference type="GO" id="GO:0045910">
    <property type="term" value="P:negative regulation of DNA recombination"/>
    <property type="evidence" value="ECO:0007669"/>
    <property type="project" value="TreeGrafter"/>
</dbReference>
<dbReference type="GO" id="GO:0003690">
    <property type="term" value="F:double-stranded DNA binding"/>
    <property type="evidence" value="ECO:0007669"/>
    <property type="project" value="TreeGrafter"/>
</dbReference>
<feature type="compositionally biased region" description="Basic residues" evidence="4">
    <location>
        <begin position="139"/>
        <end position="154"/>
    </location>
</feature>
<organism evidence="6 7">
    <name type="scientific">Amazona collaria</name>
    <name type="common">yellow-billed parrot</name>
    <dbReference type="NCBI Taxonomy" id="241587"/>
    <lineage>
        <taxon>Eukaryota</taxon>
        <taxon>Metazoa</taxon>
        <taxon>Chordata</taxon>
        <taxon>Craniata</taxon>
        <taxon>Vertebrata</taxon>
        <taxon>Euteleostomi</taxon>
        <taxon>Archelosauria</taxon>
        <taxon>Archosauria</taxon>
        <taxon>Dinosauria</taxon>
        <taxon>Saurischia</taxon>
        <taxon>Theropoda</taxon>
        <taxon>Coelurosauria</taxon>
        <taxon>Aves</taxon>
        <taxon>Neognathae</taxon>
        <taxon>Neoaves</taxon>
        <taxon>Telluraves</taxon>
        <taxon>Australaves</taxon>
        <taxon>Psittaciformes</taxon>
        <taxon>Psittacidae</taxon>
        <taxon>Amazona</taxon>
    </lineage>
</organism>
<dbReference type="CDD" id="cd00073">
    <property type="entry name" value="H15"/>
    <property type="match status" value="1"/>
</dbReference>
<dbReference type="Pfam" id="PF00538">
    <property type="entry name" value="Linker_histone"/>
    <property type="match status" value="1"/>
</dbReference>
<evidence type="ECO:0000256" key="3">
    <source>
        <dbReference type="ARBA" id="ARBA00023242"/>
    </source>
</evidence>
<dbReference type="InterPro" id="IPR005818">
    <property type="entry name" value="Histone_H1/H5_H15"/>
</dbReference>
<dbReference type="Gene3D" id="1.10.10.10">
    <property type="entry name" value="Winged helix-like DNA-binding domain superfamily/Winged helix DNA-binding domain"/>
    <property type="match status" value="1"/>
</dbReference>
<evidence type="ECO:0000256" key="1">
    <source>
        <dbReference type="ARBA" id="ARBA00004123"/>
    </source>
</evidence>
<dbReference type="Ensembl" id="ENSACOT00000020752.1">
    <property type="protein sequence ID" value="ENSACOP00000020028.1"/>
    <property type="gene ID" value="ENSACOG00000013798.1"/>
</dbReference>
<evidence type="ECO:0000259" key="5">
    <source>
        <dbReference type="PROSITE" id="PS51504"/>
    </source>
</evidence>
<comment type="subcellular location">
    <subcellularLocation>
        <location evidence="1">Nucleus</location>
    </subcellularLocation>
</comment>
<reference evidence="6" key="2">
    <citation type="submission" date="2025-09" db="UniProtKB">
        <authorList>
            <consortium name="Ensembl"/>
        </authorList>
    </citation>
    <scope>IDENTIFICATION</scope>
</reference>
<dbReference type="PANTHER" id="PTHR11467:SF42">
    <property type="entry name" value="HISTONE H1.8"/>
    <property type="match status" value="1"/>
</dbReference>
<dbReference type="PROSITE" id="PS51504">
    <property type="entry name" value="H15"/>
    <property type="match status" value="1"/>
</dbReference>
<name>A0A8B9G5N7_9PSIT</name>
<feature type="domain" description="H15" evidence="5">
    <location>
        <begin position="27"/>
        <end position="105"/>
    </location>
</feature>
<dbReference type="InterPro" id="IPR036388">
    <property type="entry name" value="WH-like_DNA-bd_sf"/>
</dbReference>
<dbReference type="InterPro" id="IPR036390">
    <property type="entry name" value="WH_DNA-bd_sf"/>
</dbReference>
<dbReference type="GO" id="GO:0031492">
    <property type="term" value="F:nucleosomal DNA binding"/>
    <property type="evidence" value="ECO:0007669"/>
    <property type="project" value="TreeGrafter"/>
</dbReference>
<dbReference type="GO" id="GO:0030261">
    <property type="term" value="P:chromosome condensation"/>
    <property type="evidence" value="ECO:0007669"/>
    <property type="project" value="TreeGrafter"/>
</dbReference>
<feature type="region of interest" description="Disordered" evidence="4">
    <location>
        <begin position="127"/>
        <end position="186"/>
    </location>
</feature>